<feature type="transmembrane region" description="Helical" evidence="5">
    <location>
        <begin position="7"/>
        <end position="25"/>
    </location>
</feature>
<feature type="binding site" evidence="3">
    <location>
        <position position="165"/>
    </location>
    <ligand>
        <name>Cu cation</name>
        <dbReference type="ChEBI" id="CHEBI:23378"/>
    </ligand>
</feature>
<organism evidence="7 8">
    <name type="scientific">Rhodohalobacter barkolensis</name>
    <dbReference type="NCBI Taxonomy" id="2053187"/>
    <lineage>
        <taxon>Bacteria</taxon>
        <taxon>Pseudomonadati</taxon>
        <taxon>Balneolota</taxon>
        <taxon>Balneolia</taxon>
        <taxon>Balneolales</taxon>
        <taxon>Balneolaceae</taxon>
        <taxon>Rhodohalobacter</taxon>
    </lineage>
</organism>
<dbReference type="Proteomes" id="UP000233398">
    <property type="component" value="Unassembled WGS sequence"/>
</dbReference>
<dbReference type="Gene3D" id="3.40.30.10">
    <property type="entry name" value="Glutaredoxin"/>
    <property type="match status" value="1"/>
</dbReference>
<feature type="disulfide bond" description="Redox-active" evidence="4">
    <location>
        <begin position="70"/>
        <end position="74"/>
    </location>
</feature>
<feature type="domain" description="Thioredoxin" evidence="6">
    <location>
        <begin position="41"/>
        <end position="201"/>
    </location>
</feature>
<dbReference type="PROSITE" id="PS51352">
    <property type="entry name" value="THIOREDOXIN_2"/>
    <property type="match status" value="1"/>
</dbReference>
<evidence type="ECO:0000256" key="4">
    <source>
        <dbReference type="PIRSR" id="PIRSR603782-2"/>
    </source>
</evidence>
<comment type="similarity">
    <text evidence="1">Belongs to the SCO1/2 family.</text>
</comment>
<evidence type="ECO:0000313" key="7">
    <source>
        <dbReference type="EMBL" id="PKD43102.1"/>
    </source>
</evidence>
<feature type="binding site" evidence="3">
    <location>
        <position position="74"/>
    </location>
    <ligand>
        <name>Cu cation</name>
        <dbReference type="ChEBI" id="CHEBI:23378"/>
    </ligand>
</feature>
<keyword evidence="5" id="KW-0472">Membrane</keyword>
<keyword evidence="2 3" id="KW-0186">Copper</keyword>
<keyword evidence="5" id="KW-1133">Transmembrane helix</keyword>
<comment type="caution">
    <text evidence="7">The sequence shown here is derived from an EMBL/GenBank/DDBJ whole genome shotgun (WGS) entry which is preliminary data.</text>
</comment>
<dbReference type="Pfam" id="PF02630">
    <property type="entry name" value="SCO1-SenC"/>
    <property type="match status" value="1"/>
</dbReference>
<evidence type="ECO:0000259" key="6">
    <source>
        <dbReference type="PROSITE" id="PS51352"/>
    </source>
</evidence>
<dbReference type="AlphaFoldDB" id="A0A2N0VFY0"/>
<accession>A0A2N0VFY0</accession>
<dbReference type="RefSeq" id="WP_101073576.1">
    <property type="nucleotide sequence ID" value="NZ_PISP01000003.1"/>
</dbReference>
<feature type="binding site" evidence="3">
    <location>
        <position position="70"/>
    </location>
    <ligand>
        <name>Cu cation</name>
        <dbReference type="ChEBI" id="CHEBI:23378"/>
    </ligand>
</feature>
<dbReference type="GO" id="GO:0046872">
    <property type="term" value="F:metal ion binding"/>
    <property type="evidence" value="ECO:0007669"/>
    <property type="project" value="UniProtKB-KW"/>
</dbReference>
<protein>
    <recommendedName>
        <fullName evidence="6">Thioredoxin domain-containing protein</fullName>
    </recommendedName>
</protein>
<name>A0A2N0VFY0_9BACT</name>
<dbReference type="EMBL" id="PISP01000003">
    <property type="protein sequence ID" value="PKD43102.1"/>
    <property type="molecule type" value="Genomic_DNA"/>
</dbReference>
<sequence length="203" mass="23171">MLKRRTLFYVWLTIAAGIVLVTFPGCDSLSIKQSLSEDEYLLVDQDSSSVSFPEVYSGNVMLVGYVYTHCPDICPMITYNMRDVQRALPDQDDFMLVSVSFDPDRDTPAILKDYANNYRLDQSSWKLLTGDKSEVESLLETLNIITIKTPTSFTEEDKPVYFIDHTDRVTLIDRDGNVRKHYSGSEFNADEVKADILRLLQDS</sequence>
<dbReference type="InterPro" id="IPR036249">
    <property type="entry name" value="Thioredoxin-like_sf"/>
</dbReference>
<dbReference type="OrthoDB" id="9811998at2"/>
<dbReference type="InterPro" id="IPR003782">
    <property type="entry name" value="SCO1/SenC"/>
</dbReference>
<keyword evidence="3" id="KW-0479">Metal-binding</keyword>
<evidence type="ECO:0000313" key="8">
    <source>
        <dbReference type="Proteomes" id="UP000233398"/>
    </source>
</evidence>
<gene>
    <name evidence="7" type="ORF">CWD77_10755</name>
</gene>
<keyword evidence="8" id="KW-1185">Reference proteome</keyword>
<dbReference type="PANTHER" id="PTHR12151">
    <property type="entry name" value="ELECTRON TRANSPORT PROTIN SCO1/SENC FAMILY MEMBER"/>
    <property type="match status" value="1"/>
</dbReference>
<evidence type="ECO:0000256" key="1">
    <source>
        <dbReference type="ARBA" id="ARBA00010996"/>
    </source>
</evidence>
<keyword evidence="4" id="KW-1015">Disulfide bond</keyword>
<dbReference type="CDD" id="cd02968">
    <property type="entry name" value="SCO"/>
    <property type="match status" value="1"/>
</dbReference>
<reference evidence="7 8" key="1">
    <citation type="submission" date="2017-11" db="EMBL/GenBank/DDBJ databases">
        <title>Rhodohalobacter 15182 sp. nov., isolated from a salt lake.</title>
        <authorList>
            <person name="Han S."/>
        </authorList>
    </citation>
    <scope>NUCLEOTIDE SEQUENCE [LARGE SCALE GENOMIC DNA]</scope>
    <source>
        <strain evidence="7 8">15182</strain>
    </source>
</reference>
<evidence type="ECO:0000256" key="2">
    <source>
        <dbReference type="ARBA" id="ARBA00023008"/>
    </source>
</evidence>
<keyword evidence="5" id="KW-0812">Transmembrane</keyword>
<evidence type="ECO:0000256" key="5">
    <source>
        <dbReference type="SAM" id="Phobius"/>
    </source>
</evidence>
<evidence type="ECO:0000256" key="3">
    <source>
        <dbReference type="PIRSR" id="PIRSR603782-1"/>
    </source>
</evidence>
<dbReference type="SUPFAM" id="SSF52833">
    <property type="entry name" value="Thioredoxin-like"/>
    <property type="match status" value="1"/>
</dbReference>
<proteinExistence type="inferred from homology"/>
<dbReference type="PANTHER" id="PTHR12151:SF25">
    <property type="entry name" value="LINALOOL DEHYDRATASE_ISOMERASE DOMAIN-CONTAINING PROTEIN"/>
    <property type="match status" value="1"/>
</dbReference>
<dbReference type="InterPro" id="IPR013766">
    <property type="entry name" value="Thioredoxin_domain"/>
</dbReference>